<evidence type="ECO:0000256" key="1">
    <source>
        <dbReference type="SAM" id="MobiDB-lite"/>
    </source>
</evidence>
<dbReference type="Proteomes" id="UP001201812">
    <property type="component" value="Unassembled WGS sequence"/>
</dbReference>
<evidence type="ECO:0000313" key="3">
    <source>
        <dbReference type="EMBL" id="KAI1728290.1"/>
    </source>
</evidence>
<proteinExistence type="predicted"/>
<feature type="domain" description="C4H2-type" evidence="2">
    <location>
        <begin position="276"/>
        <end position="315"/>
    </location>
</feature>
<keyword evidence="4" id="KW-1185">Reference proteome</keyword>
<dbReference type="PANTHER" id="PTHR31058">
    <property type="entry name" value="ZINC FINGER C4H2 DOMAIN-CONTAINING PROTEIN"/>
    <property type="match status" value="1"/>
</dbReference>
<comment type="caution">
    <text evidence="3">The sequence shown here is derived from an EMBL/GenBank/DDBJ whole genome shotgun (WGS) entry which is preliminary data.</text>
</comment>
<dbReference type="GO" id="GO:0005634">
    <property type="term" value="C:nucleus"/>
    <property type="evidence" value="ECO:0007669"/>
    <property type="project" value="TreeGrafter"/>
</dbReference>
<organism evidence="3 4">
    <name type="scientific">Ditylenchus destructor</name>
    <dbReference type="NCBI Taxonomy" id="166010"/>
    <lineage>
        <taxon>Eukaryota</taxon>
        <taxon>Metazoa</taxon>
        <taxon>Ecdysozoa</taxon>
        <taxon>Nematoda</taxon>
        <taxon>Chromadorea</taxon>
        <taxon>Rhabditida</taxon>
        <taxon>Tylenchina</taxon>
        <taxon>Tylenchomorpha</taxon>
        <taxon>Sphaerularioidea</taxon>
        <taxon>Anguinidae</taxon>
        <taxon>Anguininae</taxon>
        <taxon>Ditylenchus</taxon>
    </lineage>
</organism>
<dbReference type="InterPro" id="IPR044069">
    <property type="entry name" value="ZF_C4H2"/>
</dbReference>
<reference evidence="3" key="1">
    <citation type="submission" date="2022-01" db="EMBL/GenBank/DDBJ databases">
        <title>Genome Sequence Resource for Two Populations of Ditylenchus destructor, the Migratory Endoparasitic Phytonematode.</title>
        <authorList>
            <person name="Zhang H."/>
            <person name="Lin R."/>
            <person name="Xie B."/>
        </authorList>
    </citation>
    <scope>NUCLEOTIDE SEQUENCE</scope>
    <source>
        <strain evidence="3">BazhouSP</strain>
    </source>
</reference>
<dbReference type="InterPro" id="IPR018482">
    <property type="entry name" value="Znf-C4H2"/>
</dbReference>
<feature type="region of interest" description="Disordered" evidence="1">
    <location>
        <begin position="1"/>
        <end position="42"/>
    </location>
</feature>
<dbReference type="Pfam" id="PF10146">
    <property type="entry name" value="zf-C4H2"/>
    <property type="match status" value="1"/>
</dbReference>
<gene>
    <name evidence="3" type="ORF">DdX_00458</name>
</gene>
<dbReference type="EMBL" id="JAKKPZ010000001">
    <property type="protein sequence ID" value="KAI1728290.1"/>
    <property type="molecule type" value="Genomic_DNA"/>
</dbReference>
<name>A0AAD4NK20_9BILA</name>
<dbReference type="PANTHER" id="PTHR31058:SF2">
    <property type="entry name" value="ZINC FINGER C4H2 DOMAIN-CONTAINING PROTEIN"/>
    <property type="match status" value="1"/>
</dbReference>
<protein>
    <submittedName>
        <fullName evidence="3">Zinc finger-containing protein domain-containing protein</fullName>
    </submittedName>
</protein>
<dbReference type="AlphaFoldDB" id="A0AAD4NK20"/>
<sequence>MCDSDSGPNPKATENNNYGNKNDTPEADMTEKLHDASESELSKEQILDIENQLFEIAAARKEIDRFRKVLRQYRCEEMVVKYRIELNDECMRMGYNLDHERKSHAEELRLINQDINHLEDLQKKVIATHHKHKSTISCQAQSLSISFRLLNRLLINRLSKQNSKNDQTQDVQDVPLIWDKIMPPLSPDLFVQSTGDETKDAKKPRIATFASSPPTGLSLLSMFATANTIKNGSNTPSCTILGSRIPTTTTGWRGPMPINRATMPTMSGYAESISREESSKLKTCMSCQQRIHRNAPICPFCKSKITSKLNKRSRK</sequence>
<evidence type="ECO:0000313" key="4">
    <source>
        <dbReference type="Proteomes" id="UP001201812"/>
    </source>
</evidence>
<feature type="compositionally biased region" description="Polar residues" evidence="1">
    <location>
        <begin position="12"/>
        <end position="22"/>
    </location>
</feature>
<feature type="compositionally biased region" description="Basic and acidic residues" evidence="1">
    <location>
        <begin position="29"/>
        <end position="42"/>
    </location>
</feature>
<evidence type="ECO:0000259" key="2">
    <source>
        <dbReference type="PROSITE" id="PS51896"/>
    </source>
</evidence>
<dbReference type="PROSITE" id="PS51896">
    <property type="entry name" value="ZF_C4H2"/>
    <property type="match status" value="1"/>
</dbReference>
<dbReference type="GO" id="GO:0045666">
    <property type="term" value="P:positive regulation of neuron differentiation"/>
    <property type="evidence" value="ECO:0007669"/>
    <property type="project" value="TreeGrafter"/>
</dbReference>
<accession>A0AAD4NK20</accession>